<dbReference type="GO" id="GO:0003964">
    <property type="term" value="F:RNA-directed DNA polymerase activity"/>
    <property type="evidence" value="ECO:0007669"/>
    <property type="project" value="UniProtKB-KW"/>
</dbReference>
<dbReference type="SUPFAM" id="SSF56672">
    <property type="entry name" value="DNA/RNA polymerases"/>
    <property type="match status" value="1"/>
</dbReference>
<feature type="domain" description="Reverse transcriptase RNase H-like" evidence="7">
    <location>
        <begin position="2"/>
        <end position="70"/>
    </location>
</feature>
<evidence type="ECO:0000313" key="9">
    <source>
        <dbReference type="Proteomes" id="UP000288805"/>
    </source>
</evidence>
<dbReference type="Proteomes" id="UP000288805">
    <property type="component" value="Unassembled WGS sequence"/>
</dbReference>
<evidence type="ECO:0000256" key="1">
    <source>
        <dbReference type="ARBA" id="ARBA00022679"/>
    </source>
</evidence>
<evidence type="ECO:0000313" key="8">
    <source>
        <dbReference type="EMBL" id="RVW85027.1"/>
    </source>
</evidence>
<dbReference type="GO" id="GO:0016787">
    <property type="term" value="F:hydrolase activity"/>
    <property type="evidence" value="ECO:0007669"/>
    <property type="project" value="UniProtKB-KW"/>
</dbReference>
<keyword evidence="2" id="KW-0548">Nucleotidyltransferase</keyword>
<dbReference type="Pfam" id="PF17917">
    <property type="entry name" value="RT_RNaseH"/>
    <property type="match status" value="1"/>
</dbReference>
<gene>
    <name evidence="8" type="ORF">CK203_037599</name>
</gene>
<dbReference type="InterPro" id="IPR041373">
    <property type="entry name" value="RT_RNaseH"/>
</dbReference>
<evidence type="ECO:0000256" key="4">
    <source>
        <dbReference type="ARBA" id="ARBA00022759"/>
    </source>
</evidence>
<dbReference type="PANTHER" id="PTHR34072">
    <property type="entry name" value="ENZYMATIC POLYPROTEIN-RELATED"/>
    <property type="match status" value="1"/>
</dbReference>
<protein>
    <recommendedName>
        <fullName evidence="7">Reverse transcriptase RNase H-like domain-containing protein</fullName>
    </recommendedName>
</protein>
<organism evidence="8 9">
    <name type="scientific">Vitis vinifera</name>
    <name type="common">Grape</name>
    <dbReference type="NCBI Taxonomy" id="29760"/>
    <lineage>
        <taxon>Eukaryota</taxon>
        <taxon>Viridiplantae</taxon>
        <taxon>Streptophyta</taxon>
        <taxon>Embryophyta</taxon>
        <taxon>Tracheophyta</taxon>
        <taxon>Spermatophyta</taxon>
        <taxon>Magnoliopsida</taxon>
        <taxon>eudicotyledons</taxon>
        <taxon>Gunneridae</taxon>
        <taxon>Pentapetalae</taxon>
        <taxon>rosids</taxon>
        <taxon>Vitales</taxon>
        <taxon>Vitaceae</taxon>
        <taxon>Viteae</taxon>
        <taxon>Vitis</taxon>
    </lineage>
</organism>
<keyword evidence="6" id="KW-0695">RNA-directed DNA polymerase</keyword>
<keyword evidence="4" id="KW-0255">Endonuclease</keyword>
<dbReference type="InterPro" id="IPR043502">
    <property type="entry name" value="DNA/RNA_pol_sf"/>
</dbReference>
<evidence type="ECO:0000256" key="6">
    <source>
        <dbReference type="ARBA" id="ARBA00022918"/>
    </source>
</evidence>
<dbReference type="AlphaFoldDB" id="A0A438HKS6"/>
<keyword evidence="1" id="KW-0808">Transferase</keyword>
<keyword evidence="3" id="KW-0540">Nuclease</keyword>
<evidence type="ECO:0000259" key="7">
    <source>
        <dbReference type="Pfam" id="PF17917"/>
    </source>
</evidence>
<evidence type="ECO:0000256" key="3">
    <source>
        <dbReference type="ARBA" id="ARBA00022722"/>
    </source>
</evidence>
<accession>A0A438HKS6</accession>
<proteinExistence type="predicted"/>
<comment type="caution">
    <text evidence="8">The sequence shown here is derived from an EMBL/GenBank/DDBJ whole genome shotgun (WGS) entry which is preliminary data.</text>
</comment>
<evidence type="ECO:0000256" key="5">
    <source>
        <dbReference type="ARBA" id="ARBA00022801"/>
    </source>
</evidence>
<reference evidence="8 9" key="1">
    <citation type="journal article" date="2018" name="PLoS Genet.">
        <title>Population sequencing reveals clonal diversity and ancestral inbreeding in the grapevine cultivar Chardonnay.</title>
        <authorList>
            <person name="Roach M.J."/>
            <person name="Johnson D.L."/>
            <person name="Bohlmann J."/>
            <person name="van Vuuren H.J."/>
            <person name="Jones S.J."/>
            <person name="Pretorius I.S."/>
            <person name="Schmidt S.A."/>
            <person name="Borneman A.R."/>
        </authorList>
    </citation>
    <scope>NUCLEOTIDE SEQUENCE [LARGE SCALE GENOMIC DNA]</scope>
    <source>
        <strain evidence="9">cv. Chardonnay</strain>
        <tissue evidence="8">Leaf</tissue>
    </source>
</reference>
<sequence>MCDASDYAMEAILGQSEDGKPYVVYYASKTLNDAQKNYTTTENELLVVVFTLDIFKNYLLGTSIIKLFGDVFQMMNNKTYYECAMRELMEVILLRGRLQQKFYIVDSIGQLCSRIVTLTTKVVHNVNNWEKSTQGVEPKNGSTGQPVVLVRSSTGQGRPKSFSLSQWPSLPPVKVILFPVEVRSRTDRGKLRSKWNGPYVAKEVFPYDTMTIRNPMTSNEFKVNGQRLKHFIERFETQEENLHFLDGDVQKG</sequence>
<dbReference type="GO" id="GO:0004519">
    <property type="term" value="F:endonuclease activity"/>
    <property type="evidence" value="ECO:0007669"/>
    <property type="project" value="UniProtKB-KW"/>
</dbReference>
<name>A0A438HKS6_VITVI</name>
<dbReference type="PANTHER" id="PTHR34072:SF57">
    <property type="entry name" value="RNA-DIRECTED DNA POLYMERASE"/>
    <property type="match status" value="1"/>
</dbReference>
<evidence type="ECO:0000256" key="2">
    <source>
        <dbReference type="ARBA" id="ARBA00022695"/>
    </source>
</evidence>
<keyword evidence="5" id="KW-0378">Hydrolase</keyword>
<dbReference type="EMBL" id="QGNW01000208">
    <property type="protein sequence ID" value="RVW85027.1"/>
    <property type="molecule type" value="Genomic_DNA"/>
</dbReference>